<dbReference type="Gene3D" id="1.10.940.10">
    <property type="entry name" value="NusB-like"/>
    <property type="match status" value="1"/>
</dbReference>
<keyword evidence="4 6" id="KW-0805">Transcription regulation</keyword>
<name>A0A1T4W8E8_9GAMM</name>
<evidence type="ECO:0000256" key="4">
    <source>
        <dbReference type="ARBA" id="ARBA00023015"/>
    </source>
</evidence>
<dbReference type="Pfam" id="PF01029">
    <property type="entry name" value="NusB"/>
    <property type="match status" value="1"/>
</dbReference>
<comment type="similarity">
    <text evidence="1 6">Belongs to the NusB family.</text>
</comment>
<dbReference type="SUPFAM" id="SSF48013">
    <property type="entry name" value="NusB-like"/>
    <property type="match status" value="1"/>
</dbReference>
<dbReference type="GO" id="GO:0005829">
    <property type="term" value="C:cytosol"/>
    <property type="evidence" value="ECO:0007669"/>
    <property type="project" value="TreeGrafter"/>
</dbReference>
<dbReference type="HAMAP" id="MF_00073">
    <property type="entry name" value="NusB"/>
    <property type="match status" value="1"/>
</dbReference>
<dbReference type="InterPro" id="IPR035926">
    <property type="entry name" value="NusB-like_sf"/>
</dbReference>
<feature type="domain" description="NusB/RsmB/TIM44" evidence="7">
    <location>
        <begin position="23"/>
        <end position="150"/>
    </location>
</feature>
<reference evidence="8 9" key="1">
    <citation type="submission" date="2017-02" db="EMBL/GenBank/DDBJ databases">
        <authorList>
            <person name="Peterson S.W."/>
        </authorList>
    </citation>
    <scope>NUCLEOTIDE SEQUENCE [LARGE SCALE GENOMIC DNA]</scope>
    <source>
        <strain evidence="8 9">ATCC 49788</strain>
    </source>
</reference>
<dbReference type="InterPro" id="IPR011605">
    <property type="entry name" value="NusB_fam"/>
</dbReference>
<comment type="function">
    <text evidence="6">Involved in transcription antitermination. Required for transcription of ribosomal RNA (rRNA) genes. Binds specifically to the boxA antiterminator sequence of the ribosomal RNA (rrn) operons.</text>
</comment>
<sequence>MSKKPSRRPPLNDMQQLIAKRRVARRLAMIGTYQWLMTGNTFEEIYQYFQQDLELAEDFRKCDAAFFHKMLRWSIENTEQLEALLNPHLDRKLSQVDMIEHAVMRIATCELINNPETPYKVVVNESVNLTKKFGAEQAHKFVNGILDKVASQTRPAEFKASQSSTLN</sequence>
<evidence type="ECO:0000256" key="3">
    <source>
        <dbReference type="ARBA" id="ARBA00022884"/>
    </source>
</evidence>
<dbReference type="AlphaFoldDB" id="A0A1T4W8E8"/>
<dbReference type="EMBL" id="FUYB01000004">
    <property type="protein sequence ID" value="SKA73546.1"/>
    <property type="molecule type" value="Genomic_DNA"/>
</dbReference>
<dbReference type="OrthoDB" id="9789556at2"/>
<dbReference type="PANTHER" id="PTHR11078:SF3">
    <property type="entry name" value="ANTITERMINATION NUSB DOMAIN-CONTAINING PROTEIN"/>
    <property type="match status" value="1"/>
</dbReference>
<keyword evidence="2 6" id="KW-0889">Transcription antitermination</keyword>
<organism evidence="8 9">
    <name type="scientific">Thiothrix eikelboomii</name>
    <dbReference type="NCBI Taxonomy" id="92487"/>
    <lineage>
        <taxon>Bacteria</taxon>
        <taxon>Pseudomonadati</taxon>
        <taxon>Pseudomonadota</taxon>
        <taxon>Gammaproteobacteria</taxon>
        <taxon>Thiotrichales</taxon>
        <taxon>Thiotrichaceae</taxon>
        <taxon>Thiothrix</taxon>
    </lineage>
</organism>
<dbReference type="GO" id="GO:0031564">
    <property type="term" value="P:transcription antitermination"/>
    <property type="evidence" value="ECO:0007669"/>
    <property type="project" value="UniProtKB-KW"/>
</dbReference>
<dbReference type="InterPro" id="IPR006027">
    <property type="entry name" value="NusB_RsmB_TIM44"/>
</dbReference>
<evidence type="ECO:0000256" key="6">
    <source>
        <dbReference type="HAMAP-Rule" id="MF_00073"/>
    </source>
</evidence>
<accession>A0A1T4W8E8</accession>
<evidence type="ECO:0000256" key="5">
    <source>
        <dbReference type="ARBA" id="ARBA00023163"/>
    </source>
</evidence>
<proteinExistence type="inferred from homology"/>
<dbReference type="PANTHER" id="PTHR11078">
    <property type="entry name" value="N UTILIZATION SUBSTANCE PROTEIN B-RELATED"/>
    <property type="match status" value="1"/>
</dbReference>
<keyword evidence="3 6" id="KW-0694">RNA-binding</keyword>
<dbReference type="Proteomes" id="UP000190460">
    <property type="component" value="Unassembled WGS sequence"/>
</dbReference>
<evidence type="ECO:0000313" key="9">
    <source>
        <dbReference type="Proteomes" id="UP000190460"/>
    </source>
</evidence>
<keyword evidence="5 6" id="KW-0804">Transcription</keyword>
<dbReference type="NCBIfam" id="TIGR01951">
    <property type="entry name" value="nusB"/>
    <property type="match status" value="1"/>
</dbReference>
<evidence type="ECO:0000313" key="8">
    <source>
        <dbReference type="EMBL" id="SKA73546.1"/>
    </source>
</evidence>
<evidence type="ECO:0000259" key="7">
    <source>
        <dbReference type="Pfam" id="PF01029"/>
    </source>
</evidence>
<dbReference type="STRING" id="92487.SAMN02745130_01243"/>
<evidence type="ECO:0000256" key="2">
    <source>
        <dbReference type="ARBA" id="ARBA00022814"/>
    </source>
</evidence>
<protein>
    <recommendedName>
        <fullName evidence="6">Transcription antitermination protein NusB</fullName>
    </recommendedName>
    <alternativeName>
        <fullName evidence="6">Antitermination factor NusB</fullName>
    </alternativeName>
</protein>
<dbReference type="GO" id="GO:0003723">
    <property type="term" value="F:RNA binding"/>
    <property type="evidence" value="ECO:0007669"/>
    <property type="project" value="UniProtKB-UniRule"/>
</dbReference>
<evidence type="ECO:0000256" key="1">
    <source>
        <dbReference type="ARBA" id="ARBA00005952"/>
    </source>
</evidence>
<gene>
    <name evidence="6" type="primary">nusB</name>
    <name evidence="8" type="ORF">SAMN02745130_01243</name>
</gene>
<dbReference type="RefSeq" id="WP_078921717.1">
    <property type="nucleotide sequence ID" value="NZ_FUYB01000004.1"/>
</dbReference>
<keyword evidence="9" id="KW-1185">Reference proteome</keyword>
<dbReference type="GO" id="GO:0006353">
    <property type="term" value="P:DNA-templated transcription termination"/>
    <property type="evidence" value="ECO:0007669"/>
    <property type="project" value="UniProtKB-UniRule"/>
</dbReference>